<keyword evidence="5" id="KW-1133">Transmembrane helix</keyword>
<evidence type="ECO:0000259" key="9">
    <source>
        <dbReference type="PROSITE" id="PS50113"/>
    </source>
</evidence>
<dbReference type="AlphaFoldDB" id="A0A4R0P9I1"/>
<dbReference type="SMART" id="SM00091">
    <property type="entry name" value="PAS"/>
    <property type="match status" value="1"/>
</dbReference>
<proteinExistence type="predicted"/>
<evidence type="ECO:0000256" key="3">
    <source>
        <dbReference type="ARBA" id="ARBA00022553"/>
    </source>
</evidence>
<keyword evidence="3 4" id="KW-0597">Phosphoprotein</keyword>
<dbReference type="Pfam" id="PF08448">
    <property type="entry name" value="PAS_4"/>
    <property type="match status" value="1"/>
</dbReference>
<dbReference type="InterPro" id="IPR011006">
    <property type="entry name" value="CheY-like_superfamily"/>
</dbReference>
<dbReference type="Proteomes" id="UP000291301">
    <property type="component" value="Unassembled WGS sequence"/>
</dbReference>
<dbReference type="EMBL" id="SJST01000004">
    <property type="protein sequence ID" value="TCD13829.1"/>
    <property type="molecule type" value="Genomic_DNA"/>
</dbReference>
<dbReference type="InterPro" id="IPR001789">
    <property type="entry name" value="Sig_transdc_resp-reg_receiver"/>
</dbReference>
<feature type="domain" description="PAS" evidence="8">
    <location>
        <begin position="242"/>
        <end position="288"/>
    </location>
</feature>
<feature type="domain" description="PAC" evidence="9">
    <location>
        <begin position="313"/>
        <end position="367"/>
    </location>
</feature>
<dbReference type="CDD" id="cd00156">
    <property type="entry name" value="REC"/>
    <property type="match status" value="1"/>
</dbReference>
<keyword evidence="11" id="KW-1185">Reference proteome</keyword>
<keyword evidence="5" id="KW-0472">Membrane</keyword>
<sequence>MEALSGRGLSRPLIIVLAAVVLLAITVALGATLGLATRVQFREIEQSWAEYSGGTERKAILISNLRGHLGYGGIIHNFKNYVLRREPSYLETTRTQMQRFYSVIAEFQTLNLSAEEARALDTILAAIRTYEAKLPIAIKAAQEGWDPERTDALVRVDDSAAVAALHDLEQIWKGVQISSSRRIGAAVTDGQYLIWLGFMSIFALVIVALLIGWFVFLLVRNLHGAVSDLAAQLAERRRLESSESRLATAVEQSPATIIITDTDARIEYVNAKFEELTGWSRDEIRGQTPAFLQSGETSPQTYNEIRASLAEGQTWHGIFRNRKRDGASYWTETTILPLLAKDGTTRNFIAIGEDITEKRHARDQVVRAQKLEAVGQLASGVAHDFNNILTTIVGSSHLAAMDAPGGSDLAAEVAQIQIAARRAQSLVRELLTFARREPGQKKPVIVGAIVAEVAGLLRASVPPFVRIVCAPRSDDLAVLGDPTHLHQILMNLCRNAAEAMSGNPGTITVFHEPCGPPENQRARPDGWVRLCVSDDGPGMTAETQAHLFEPFFTTKPIGKGSGLGLAVVYGLVDDMGGQIAVESALGKGSRFTLILPRAFATAGEAIDEHSALPRGTERLILIDDEAEVAGTFRRLLLRLGYKVEAFTAPLQALERFRQDPARFDLVISDMVMPEMSGEVLMQQFRALRPHIPVLFCSGYKPHHIDLPGAEPEVLDKPVEPGRLARSIRALLDR</sequence>
<reference evidence="10 11" key="1">
    <citation type="journal article" date="2015" name="Antonie Van Leeuwenhoek">
        <title>Oricola cellulosilytica gen. nov., sp. nov., a cellulose-degrading bacterium of the family Phyllobacteriaceae isolated from surface seashore water, and emended descriptions of Mesorhizobium loti and Phyllobacterium myrsinacearum.</title>
        <authorList>
            <person name="Hameed A."/>
            <person name="Shahina M."/>
            <person name="Lai W.A."/>
            <person name="Lin S.Y."/>
            <person name="Young L.S."/>
            <person name="Liu Y.C."/>
            <person name="Hsu Y.H."/>
            <person name="Young C.C."/>
        </authorList>
    </citation>
    <scope>NUCLEOTIDE SEQUENCE [LARGE SCALE GENOMIC DNA]</scope>
    <source>
        <strain evidence="10 11">KCTC 52183</strain>
    </source>
</reference>
<dbReference type="InterPro" id="IPR004358">
    <property type="entry name" value="Sig_transdc_His_kin-like_C"/>
</dbReference>
<dbReference type="Pfam" id="PF00072">
    <property type="entry name" value="Response_reg"/>
    <property type="match status" value="1"/>
</dbReference>
<dbReference type="SUPFAM" id="SSF55874">
    <property type="entry name" value="ATPase domain of HSP90 chaperone/DNA topoisomerase II/histidine kinase"/>
    <property type="match status" value="1"/>
</dbReference>
<dbReference type="EC" id="2.7.13.3" evidence="2"/>
<comment type="catalytic activity">
    <reaction evidence="1">
        <text>ATP + protein L-histidine = ADP + protein N-phospho-L-histidine.</text>
        <dbReference type="EC" id="2.7.13.3"/>
    </reaction>
</comment>
<dbReference type="PRINTS" id="PR00344">
    <property type="entry name" value="BCTRLSENSOR"/>
</dbReference>
<name>A0A4R0P9I1_9HYPH</name>
<feature type="transmembrane region" description="Helical" evidence="5">
    <location>
        <begin position="12"/>
        <end position="36"/>
    </location>
</feature>
<dbReference type="GO" id="GO:0000155">
    <property type="term" value="F:phosphorelay sensor kinase activity"/>
    <property type="evidence" value="ECO:0007669"/>
    <property type="project" value="InterPro"/>
</dbReference>
<evidence type="ECO:0000313" key="11">
    <source>
        <dbReference type="Proteomes" id="UP000291301"/>
    </source>
</evidence>
<dbReference type="InterPro" id="IPR036890">
    <property type="entry name" value="HATPase_C_sf"/>
</dbReference>
<dbReference type="PANTHER" id="PTHR43065:SF42">
    <property type="entry name" value="TWO-COMPONENT SENSOR PPRA"/>
    <property type="match status" value="1"/>
</dbReference>
<feature type="transmembrane region" description="Helical" evidence="5">
    <location>
        <begin position="192"/>
        <end position="219"/>
    </location>
</feature>
<evidence type="ECO:0000256" key="4">
    <source>
        <dbReference type="PROSITE-ProRule" id="PRU00169"/>
    </source>
</evidence>
<dbReference type="PANTHER" id="PTHR43065">
    <property type="entry name" value="SENSOR HISTIDINE KINASE"/>
    <property type="match status" value="1"/>
</dbReference>
<dbReference type="PROSITE" id="PS50112">
    <property type="entry name" value="PAS"/>
    <property type="match status" value="1"/>
</dbReference>
<evidence type="ECO:0000256" key="2">
    <source>
        <dbReference type="ARBA" id="ARBA00012438"/>
    </source>
</evidence>
<evidence type="ECO:0000259" key="7">
    <source>
        <dbReference type="PROSITE" id="PS50110"/>
    </source>
</evidence>
<feature type="domain" description="Response regulatory" evidence="7">
    <location>
        <begin position="618"/>
        <end position="731"/>
    </location>
</feature>
<dbReference type="RefSeq" id="WP_131569221.1">
    <property type="nucleotide sequence ID" value="NZ_JAINFK010000003.1"/>
</dbReference>
<feature type="modified residue" description="4-aspartylphosphate" evidence="4">
    <location>
        <position position="669"/>
    </location>
</feature>
<dbReference type="SUPFAM" id="SSF47384">
    <property type="entry name" value="Homodimeric domain of signal transducing histidine kinase"/>
    <property type="match status" value="1"/>
</dbReference>
<gene>
    <name evidence="10" type="ORF">E0D97_12070</name>
</gene>
<dbReference type="NCBIfam" id="TIGR00229">
    <property type="entry name" value="sensory_box"/>
    <property type="match status" value="1"/>
</dbReference>
<evidence type="ECO:0000256" key="1">
    <source>
        <dbReference type="ARBA" id="ARBA00000085"/>
    </source>
</evidence>
<comment type="caution">
    <text evidence="10">The sequence shown here is derived from an EMBL/GenBank/DDBJ whole genome shotgun (WGS) entry which is preliminary data.</text>
</comment>
<dbReference type="SUPFAM" id="SSF55785">
    <property type="entry name" value="PYP-like sensor domain (PAS domain)"/>
    <property type="match status" value="1"/>
</dbReference>
<keyword evidence="5" id="KW-0812">Transmembrane</keyword>
<dbReference type="OrthoDB" id="9796100at2"/>
<evidence type="ECO:0000313" key="10">
    <source>
        <dbReference type="EMBL" id="TCD13829.1"/>
    </source>
</evidence>
<evidence type="ECO:0000259" key="8">
    <source>
        <dbReference type="PROSITE" id="PS50112"/>
    </source>
</evidence>
<dbReference type="Gene3D" id="1.10.287.130">
    <property type="match status" value="1"/>
</dbReference>
<dbReference type="InterPro" id="IPR013656">
    <property type="entry name" value="PAS_4"/>
</dbReference>
<dbReference type="Gene3D" id="3.30.565.10">
    <property type="entry name" value="Histidine kinase-like ATPase, C-terminal domain"/>
    <property type="match status" value="1"/>
</dbReference>
<dbReference type="InterPro" id="IPR000014">
    <property type="entry name" value="PAS"/>
</dbReference>
<dbReference type="SUPFAM" id="SSF52172">
    <property type="entry name" value="CheY-like"/>
    <property type="match status" value="1"/>
</dbReference>
<dbReference type="CDD" id="cd00130">
    <property type="entry name" value="PAS"/>
    <property type="match status" value="1"/>
</dbReference>
<feature type="domain" description="Histidine kinase" evidence="6">
    <location>
        <begin position="380"/>
        <end position="599"/>
    </location>
</feature>
<dbReference type="SMART" id="SM00086">
    <property type="entry name" value="PAC"/>
    <property type="match status" value="1"/>
</dbReference>
<dbReference type="InterPro" id="IPR003661">
    <property type="entry name" value="HisK_dim/P_dom"/>
</dbReference>
<dbReference type="Pfam" id="PF02518">
    <property type="entry name" value="HATPase_c"/>
    <property type="match status" value="1"/>
</dbReference>
<evidence type="ECO:0000256" key="5">
    <source>
        <dbReference type="SAM" id="Phobius"/>
    </source>
</evidence>
<dbReference type="InterPro" id="IPR000700">
    <property type="entry name" value="PAS-assoc_C"/>
</dbReference>
<dbReference type="Gene3D" id="3.40.50.2300">
    <property type="match status" value="1"/>
</dbReference>
<accession>A0A4R0P9I1</accession>
<dbReference type="SMART" id="SM00388">
    <property type="entry name" value="HisKA"/>
    <property type="match status" value="1"/>
</dbReference>
<dbReference type="PROSITE" id="PS50113">
    <property type="entry name" value="PAC"/>
    <property type="match status" value="1"/>
</dbReference>
<dbReference type="Gene3D" id="3.30.450.20">
    <property type="entry name" value="PAS domain"/>
    <property type="match status" value="1"/>
</dbReference>
<organism evidence="10 11">
    <name type="scientific">Oricola cellulosilytica</name>
    <dbReference type="NCBI Taxonomy" id="1429082"/>
    <lineage>
        <taxon>Bacteria</taxon>
        <taxon>Pseudomonadati</taxon>
        <taxon>Pseudomonadota</taxon>
        <taxon>Alphaproteobacteria</taxon>
        <taxon>Hyphomicrobiales</taxon>
        <taxon>Ahrensiaceae</taxon>
        <taxon>Oricola</taxon>
    </lineage>
</organism>
<dbReference type="InterPro" id="IPR036097">
    <property type="entry name" value="HisK_dim/P_sf"/>
</dbReference>
<dbReference type="SMART" id="SM00448">
    <property type="entry name" value="REC"/>
    <property type="match status" value="1"/>
</dbReference>
<dbReference type="PROSITE" id="PS50110">
    <property type="entry name" value="RESPONSE_REGULATORY"/>
    <property type="match status" value="1"/>
</dbReference>
<dbReference type="PROSITE" id="PS50109">
    <property type="entry name" value="HIS_KIN"/>
    <property type="match status" value="1"/>
</dbReference>
<dbReference type="SMART" id="SM00387">
    <property type="entry name" value="HATPase_c"/>
    <property type="match status" value="1"/>
</dbReference>
<dbReference type="InterPro" id="IPR001610">
    <property type="entry name" value="PAC"/>
</dbReference>
<protein>
    <recommendedName>
        <fullName evidence="2">histidine kinase</fullName>
        <ecNumber evidence="2">2.7.13.3</ecNumber>
    </recommendedName>
</protein>
<dbReference type="InterPro" id="IPR035965">
    <property type="entry name" value="PAS-like_dom_sf"/>
</dbReference>
<dbReference type="InterPro" id="IPR005467">
    <property type="entry name" value="His_kinase_dom"/>
</dbReference>
<evidence type="ECO:0000259" key="6">
    <source>
        <dbReference type="PROSITE" id="PS50109"/>
    </source>
</evidence>
<dbReference type="Pfam" id="PF00512">
    <property type="entry name" value="HisKA"/>
    <property type="match status" value="1"/>
</dbReference>
<dbReference type="InterPro" id="IPR003594">
    <property type="entry name" value="HATPase_dom"/>
</dbReference>